<accession>A0A9X2XXK8</accession>
<evidence type="ECO:0000313" key="2">
    <source>
        <dbReference type="Proteomes" id="UP001155483"/>
    </source>
</evidence>
<dbReference type="RefSeq" id="WP_279297852.1">
    <property type="nucleotide sequence ID" value="NZ_JAOTIF010000012.1"/>
</dbReference>
<reference evidence="1" key="2">
    <citation type="submission" date="2023-04" db="EMBL/GenBank/DDBJ databases">
        <title>Paracnuella aquatica gen. nov., sp. nov., a member of the family Chitinophagaceae isolated from a hot spring.</title>
        <authorList>
            <person name="Wang C."/>
        </authorList>
    </citation>
    <scope>NUCLEOTIDE SEQUENCE</scope>
    <source>
        <strain evidence="1">LB-8</strain>
    </source>
</reference>
<comment type="caution">
    <text evidence="1">The sequence shown here is derived from an EMBL/GenBank/DDBJ whole genome shotgun (WGS) entry which is preliminary data.</text>
</comment>
<dbReference type="Proteomes" id="UP001155483">
    <property type="component" value="Unassembled WGS sequence"/>
</dbReference>
<dbReference type="AlphaFoldDB" id="A0A9X2XXK8"/>
<dbReference type="EMBL" id="JAOTIF010000012">
    <property type="protein sequence ID" value="MCU7550412.1"/>
    <property type="molecule type" value="Genomic_DNA"/>
</dbReference>
<reference evidence="1" key="1">
    <citation type="submission" date="2022-09" db="EMBL/GenBank/DDBJ databases">
        <authorList>
            <person name="Yuan C."/>
            <person name="Ke Z."/>
        </authorList>
    </citation>
    <scope>NUCLEOTIDE SEQUENCE</scope>
    <source>
        <strain evidence="1">LB-8</strain>
    </source>
</reference>
<evidence type="ECO:0000313" key="1">
    <source>
        <dbReference type="EMBL" id="MCU7550412.1"/>
    </source>
</evidence>
<keyword evidence="2" id="KW-1185">Reference proteome</keyword>
<proteinExistence type="predicted"/>
<sequence length="208" mass="24183">MCNGHNHRNGCRCGWGGEGHSGKRPEGIQIFNSHTIQRKNIHSVEYFNECKYTSYVNPNARCPVCGYPVYFYKSENGGRVFFDELGPPWPKHPCTDIKYNDVSKAINYKDFIPNWKINGWIPVTIKINTKRNPFTYIVTRLDKKYGNKIEIRNNGEEFSKFCKNDCLHQIKKVGNCMLLFSSYSILEDKEITFQIKVDPYTLSNFVNT</sequence>
<name>A0A9X2XXK8_9BACT</name>
<organism evidence="1 2">
    <name type="scientific">Paraflavisolibacter caeni</name>
    <dbReference type="NCBI Taxonomy" id="2982496"/>
    <lineage>
        <taxon>Bacteria</taxon>
        <taxon>Pseudomonadati</taxon>
        <taxon>Bacteroidota</taxon>
        <taxon>Chitinophagia</taxon>
        <taxon>Chitinophagales</taxon>
        <taxon>Chitinophagaceae</taxon>
        <taxon>Paraflavisolibacter</taxon>
    </lineage>
</organism>
<protein>
    <submittedName>
        <fullName evidence="1">Uncharacterized protein</fullName>
    </submittedName>
</protein>
<gene>
    <name evidence="1" type="ORF">OCK74_14925</name>
</gene>